<feature type="region of interest" description="Disordered" evidence="6">
    <location>
        <begin position="71"/>
        <end position="92"/>
    </location>
</feature>
<keyword evidence="9" id="KW-1185">Reference proteome</keyword>
<sequence>MVLKNCIATDDVASLFTKKMLKAMTTRFVDYSEQKEYVMATACDPRFKNIFCREAAQEMVLMELAQSELERSAPAPCDRPGPSAPVSSATERTTGMWDQIEKPAMSGQKQLHASSGIEEFRQYLREPTCGRNDDPLAYWQTSGKKYPSIGTLAMKCLGIPAMEVPSEKLFSTAGNIVSAQRERLAPEHVQQLLLLHENL</sequence>
<dbReference type="AlphaFoldDB" id="A0A9J6FCN3"/>
<proteinExistence type="predicted"/>
<accession>A0A9J6FCN3</accession>
<evidence type="ECO:0000256" key="1">
    <source>
        <dbReference type="ARBA" id="ARBA00004123"/>
    </source>
</evidence>
<dbReference type="InterPro" id="IPR052035">
    <property type="entry name" value="ZnF_BED_domain_contain"/>
</dbReference>
<dbReference type="EMBL" id="JABSTR010000001">
    <property type="protein sequence ID" value="KAH9360762.1"/>
    <property type="molecule type" value="Genomic_DNA"/>
</dbReference>
<dbReference type="Proteomes" id="UP000821853">
    <property type="component" value="Chromosome 1"/>
</dbReference>
<dbReference type="GO" id="GO:0008270">
    <property type="term" value="F:zinc ion binding"/>
    <property type="evidence" value="ECO:0007669"/>
    <property type="project" value="UniProtKB-KW"/>
</dbReference>
<feature type="domain" description="HAT C-terminal dimerisation" evidence="7">
    <location>
        <begin position="119"/>
        <end position="199"/>
    </location>
</feature>
<dbReference type="InterPro" id="IPR008906">
    <property type="entry name" value="HATC_C_dom"/>
</dbReference>
<organism evidence="8 9">
    <name type="scientific">Haemaphysalis longicornis</name>
    <name type="common">Bush tick</name>
    <dbReference type="NCBI Taxonomy" id="44386"/>
    <lineage>
        <taxon>Eukaryota</taxon>
        <taxon>Metazoa</taxon>
        <taxon>Ecdysozoa</taxon>
        <taxon>Arthropoda</taxon>
        <taxon>Chelicerata</taxon>
        <taxon>Arachnida</taxon>
        <taxon>Acari</taxon>
        <taxon>Parasitiformes</taxon>
        <taxon>Ixodida</taxon>
        <taxon>Ixodoidea</taxon>
        <taxon>Ixodidae</taxon>
        <taxon>Haemaphysalinae</taxon>
        <taxon>Haemaphysalis</taxon>
    </lineage>
</organism>
<keyword evidence="4" id="KW-0862">Zinc</keyword>
<comment type="caution">
    <text evidence="8">The sequence shown here is derived from an EMBL/GenBank/DDBJ whole genome shotgun (WGS) entry which is preliminary data.</text>
</comment>
<protein>
    <recommendedName>
        <fullName evidence="7">HAT C-terminal dimerisation domain-containing protein</fullName>
    </recommendedName>
</protein>
<dbReference type="SUPFAM" id="SSF53098">
    <property type="entry name" value="Ribonuclease H-like"/>
    <property type="match status" value="1"/>
</dbReference>
<dbReference type="OMA" id="NIFCREA"/>
<dbReference type="GO" id="GO:0005634">
    <property type="term" value="C:nucleus"/>
    <property type="evidence" value="ECO:0007669"/>
    <property type="project" value="UniProtKB-SubCell"/>
</dbReference>
<keyword evidence="2" id="KW-0479">Metal-binding</keyword>
<evidence type="ECO:0000313" key="8">
    <source>
        <dbReference type="EMBL" id="KAH9360762.1"/>
    </source>
</evidence>
<dbReference type="PANTHER" id="PTHR46481:SF10">
    <property type="entry name" value="ZINC FINGER BED DOMAIN-CONTAINING PROTEIN 39"/>
    <property type="match status" value="1"/>
</dbReference>
<dbReference type="GO" id="GO:0046983">
    <property type="term" value="F:protein dimerization activity"/>
    <property type="evidence" value="ECO:0007669"/>
    <property type="project" value="InterPro"/>
</dbReference>
<keyword evidence="5" id="KW-0539">Nucleus</keyword>
<reference evidence="8 9" key="1">
    <citation type="journal article" date="2020" name="Cell">
        <title>Large-Scale Comparative Analyses of Tick Genomes Elucidate Their Genetic Diversity and Vector Capacities.</title>
        <authorList>
            <consortium name="Tick Genome and Microbiome Consortium (TIGMIC)"/>
            <person name="Jia N."/>
            <person name="Wang J."/>
            <person name="Shi W."/>
            <person name="Du L."/>
            <person name="Sun Y."/>
            <person name="Zhan W."/>
            <person name="Jiang J.F."/>
            <person name="Wang Q."/>
            <person name="Zhang B."/>
            <person name="Ji P."/>
            <person name="Bell-Sakyi L."/>
            <person name="Cui X.M."/>
            <person name="Yuan T.T."/>
            <person name="Jiang B.G."/>
            <person name="Yang W.F."/>
            <person name="Lam T.T."/>
            <person name="Chang Q.C."/>
            <person name="Ding S.J."/>
            <person name="Wang X.J."/>
            <person name="Zhu J.G."/>
            <person name="Ruan X.D."/>
            <person name="Zhao L."/>
            <person name="Wei J.T."/>
            <person name="Ye R.Z."/>
            <person name="Que T.C."/>
            <person name="Du C.H."/>
            <person name="Zhou Y.H."/>
            <person name="Cheng J.X."/>
            <person name="Dai P.F."/>
            <person name="Guo W.B."/>
            <person name="Han X.H."/>
            <person name="Huang E.J."/>
            <person name="Li L.F."/>
            <person name="Wei W."/>
            <person name="Gao Y.C."/>
            <person name="Liu J.Z."/>
            <person name="Shao H.Z."/>
            <person name="Wang X."/>
            <person name="Wang C.C."/>
            <person name="Yang T.C."/>
            <person name="Huo Q.B."/>
            <person name="Li W."/>
            <person name="Chen H.Y."/>
            <person name="Chen S.E."/>
            <person name="Zhou L.G."/>
            <person name="Ni X.B."/>
            <person name="Tian J.H."/>
            <person name="Sheng Y."/>
            <person name="Liu T."/>
            <person name="Pan Y.S."/>
            <person name="Xia L.Y."/>
            <person name="Li J."/>
            <person name="Zhao F."/>
            <person name="Cao W.C."/>
        </authorList>
    </citation>
    <scope>NUCLEOTIDE SEQUENCE [LARGE SCALE GENOMIC DNA]</scope>
    <source>
        <strain evidence="8">HaeL-2018</strain>
    </source>
</reference>
<dbReference type="OrthoDB" id="6435925at2759"/>
<evidence type="ECO:0000256" key="2">
    <source>
        <dbReference type="ARBA" id="ARBA00022723"/>
    </source>
</evidence>
<evidence type="ECO:0000256" key="6">
    <source>
        <dbReference type="SAM" id="MobiDB-lite"/>
    </source>
</evidence>
<keyword evidence="3" id="KW-0863">Zinc-finger</keyword>
<name>A0A9J6FCN3_HAELO</name>
<gene>
    <name evidence="8" type="ORF">HPB48_018217</name>
</gene>
<evidence type="ECO:0000259" key="7">
    <source>
        <dbReference type="Pfam" id="PF05699"/>
    </source>
</evidence>
<dbReference type="InterPro" id="IPR012337">
    <property type="entry name" value="RNaseH-like_sf"/>
</dbReference>
<dbReference type="VEuPathDB" id="VectorBase:HLOH_052301"/>
<evidence type="ECO:0000256" key="3">
    <source>
        <dbReference type="ARBA" id="ARBA00022771"/>
    </source>
</evidence>
<comment type="subcellular location">
    <subcellularLocation>
        <location evidence="1">Nucleus</location>
    </subcellularLocation>
</comment>
<evidence type="ECO:0000256" key="4">
    <source>
        <dbReference type="ARBA" id="ARBA00022833"/>
    </source>
</evidence>
<evidence type="ECO:0000256" key="5">
    <source>
        <dbReference type="ARBA" id="ARBA00023242"/>
    </source>
</evidence>
<evidence type="ECO:0000313" key="9">
    <source>
        <dbReference type="Proteomes" id="UP000821853"/>
    </source>
</evidence>
<dbReference type="PANTHER" id="PTHR46481">
    <property type="entry name" value="ZINC FINGER BED DOMAIN-CONTAINING PROTEIN 4"/>
    <property type="match status" value="1"/>
</dbReference>
<dbReference type="Pfam" id="PF05699">
    <property type="entry name" value="Dimer_Tnp_hAT"/>
    <property type="match status" value="1"/>
</dbReference>